<dbReference type="AlphaFoldDB" id="A0A4U6S322"/>
<evidence type="ECO:0000313" key="3">
    <source>
        <dbReference type="Proteomes" id="UP000305095"/>
    </source>
</evidence>
<dbReference type="PANTHER" id="PTHR42941">
    <property type="entry name" value="SLL1037 PROTEIN"/>
    <property type="match status" value="1"/>
</dbReference>
<sequence>MDPSRLPRSLRIALVAGLVLLVGGAGLLAYRWYERPTTLTIAVGSVDGEAGRLVSAIAGKFAQSKAPVRLSLVETPGPLESAKAFASGKVDLAVVRGDVGDLSQAQAVIVLAHATVLLVAPPGAAISDVAELKRATIGVIGAEANQKLIKVLTDEYDLTRAGVTFKPLAPADARRALDAKEVRAILLVIPLTEKYLSLLRNVFSRTTRAGPVTIAIESAGAIAEKERAYESFDVPKGTLRGSPPVPADDLTTLQTSFYLVAQKKLGNDLIGDLTQSIMNARRDLLAELPALAQIATPDTDAGAYIPVHPGAAAVYEGTRESFLDQWGNAIFLAPMIAGGLASVLAAAWKFLRPVETPSREEALDTLYALGPRVRAAGRESELEEIEREIDQVLRTQRDQPVADDKAERAVTAVNVAAHRLENLIHDRRIHLASRQSGQVESQAESRVES</sequence>
<protein>
    <submittedName>
        <fullName evidence="2">C4-dicarboxylate ABC transporter substrate-binding protein</fullName>
    </submittedName>
</protein>
<dbReference type="Proteomes" id="UP000305095">
    <property type="component" value="Unassembled WGS sequence"/>
</dbReference>
<dbReference type="EMBL" id="SZZP01000009">
    <property type="protein sequence ID" value="TKV80462.1"/>
    <property type="molecule type" value="Genomic_DNA"/>
</dbReference>
<dbReference type="Gene3D" id="3.40.190.10">
    <property type="entry name" value="Periplasmic binding protein-like II"/>
    <property type="match status" value="2"/>
</dbReference>
<proteinExistence type="predicted"/>
<comment type="caution">
    <text evidence="2">The sequence shown here is derived from an EMBL/GenBank/DDBJ whole genome shotgun (WGS) entry which is preliminary data.</text>
</comment>
<name>A0A4U6S322_BRAEL</name>
<accession>A0A4U6S322</accession>
<feature type="transmembrane region" description="Helical" evidence="1">
    <location>
        <begin position="329"/>
        <end position="351"/>
    </location>
</feature>
<keyword evidence="1" id="KW-0472">Membrane</keyword>
<evidence type="ECO:0000313" key="2">
    <source>
        <dbReference type="EMBL" id="TKV80462.1"/>
    </source>
</evidence>
<dbReference type="SUPFAM" id="SSF53850">
    <property type="entry name" value="Periplasmic binding protein-like II"/>
    <property type="match status" value="1"/>
</dbReference>
<reference evidence="2 3" key="1">
    <citation type="submission" date="2019-05" db="EMBL/GenBank/DDBJ databases">
        <title>Draft Genome of Bradyrhizobium elkanii strain SEMIA 938, Used in Commercial Inoculants for Lupinus spp. in Brazil.</title>
        <authorList>
            <person name="Hungria M."/>
            <person name="Delamuta J.R.M."/>
            <person name="Ribeiro R.A."/>
            <person name="Nogueira M.A."/>
        </authorList>
    </citation>
    <scope>NUCLEOTIDE SEQUENCE [LARGE SCALE GENOMIC DNA]</scope>
    <source>
        <strain evidence="2 3">Semia 938</strain>
    </source>
</reference>
<dbReference type="InterPro" id="IPR011852">
    <property type="entry name" value="TRAP_TAXI"/>
</dbReference>
<evidence type="ECO:0000256" key="1">
    <source>
        <dbReference type="SAM" id="Phobius"/>
    </source>
</evidence>
<feature type="transmembrane region" description="Helical" evidence="1">
    <location>
        <begin position="12"/>
        <end position="33"/>
    </location>
</feature>
<keyword evidence="1" id="KW-1133">Transmembrane helix</keyword>
<dbReference type="PANTHER" id="PTHR42941:SF1">
    <property type="entry name" value="SLL1037 PROTEIN"/>
    <property type="match status" value="1"/>
</dbReference>
<keyword evidence="1" id="KW-0812">Transmembrane</keyword>
<organism evidence="2 3">
    <name type="scientific">Bradyrhizobium elkanii</name>
    <dbReference type="NCBI Taxonomy" id="29448"/>
    <lineage>
        <taxon>Bacteria</taxon>
        <taxon>Pseudomonadati</taxon>
        <taxon>Pseudomonadota</taxon>
        <taxon>Alphaproteobacteria</taxon>
        <taxon>Hyphomicrobiales</taxon>
        <taxon>Nitrobacteraceae</taxon>
        <taxon>Bradyrhizobium</taxon>
    </lineage>
</organism>
<dbReference type="Pfam" id="PF16868">
    <property type="entry name" value="NMT1_3"/>
    <property type="match status" value="1"/>
</dbReference>
<gene>
    <name evidence="2" type="ORF">FDV58_17085</name>
</gene>